<evidence type="ECO:0000313" key="2">
    <source>
        <dbReference type="Proteomes" id="UP000005640"/>
    </source>
</evidence>
<dbReference type="Ensembl" id="ENST00000505141.5">
    <property type="protein sequence ID" value="ENSP00000427370.1"/>
    <property type="gene ID" value="ENSG00000168594.15"/>
</dbReference>
<proteinExistence type="predicted"/>
<evidence type="ECO:0000313" key="1">
    <source>
        <dbReference type="Ensembl" id="ENSP00000427370.1"/>
    </source>
</evidence>
<gene>
    <name evidence="1" type="primary">ADAM29</name>
</gene>
<name>D6RIU9_HUMAN</name>
<dbReference type="OpenTargets" id="ENSG00000168594"/>
<dbReference type="GeneTree" id="ENSGT00940000163394"/>
<reference evidence="1" key="5">
    <citation type="submission" date="2025-09" db="UniProtKB">
        <authorList>
            <consortium name="Ensembl"/>
        </authorList>
    </citation>
    <scope>IDENTIFICATION</scope>
</reference>
<protein>
    <submittedName>
        <fullName evidence="1">ADAM metallopeptidase domain 29</fullName>
    </submittedName>
</protein>
<dbReference type="ChiTaRS" id="ADAM29">
    <property type="organism name" value="human"/>
</dbReference>
<reference evidence="1 2" key="3">
    <citation type="journal article" date="2005" name="Nature">
        <title>Generation and annotation of the DNA sequences of human chromosomes 2 and 4.</title>
        <authorList>
            <person name="Hillier L.W."/>
            <person name="Graves T.A."/>
            <person name="Fulton R.S."/>
            <person name="Fulton L.A."/>
            <person name="Pepin K.H."/>
            <person name="Minx P."/>
            <person name="Wagner-McPherson C."/>
            <person name="Layman D."/>
            <person name="Wylie K."/>
            <person name="Sekhon M."/>
            <person name="Becker M.C."/>
            <person name="Fewell G.A."/>
            <person name="Delehaunty K.D."/>
            <person name="Miner T.L."/>
            <person name="Nash W.E."/>
            <person name="Kremitzki C."/>
            <person name="Oddy L."/>
            <person name="Du H."/>
            <person name="Sun H."/>
            <person name="Bradshaw-Cordum H."/>
            <person name="Ali J."/>
            <person name="Carter J."/>
            <person name="Cordes M."/>
            <person name="Harris A."/>
            <person name="Isak A."/>
            <person name="van Brunt A."/>
            <person name="Nguyen C."/>
            <person name="Du F."/>
            <person name="Courtney L."/>
            <person name="Kalicki J."/>
            <person name="Ozersky P."/>
            <person name="Abbott S."/>
            <person name="Armstrong J."/>
            <person name="Belter E.A."/>
            <person name="Caruso L."/>
            <person name="Cedroni M."/>
            <person name="Cotton M."/>
            <person name="Davidson T."/>
            <person name="Desai A."/>
            <person name="Elliott G."/>
            <person name="Erb T."/>
            <person name="Fronick C."/>
            <person name="Gaige T."/>
            <person name="Haakenson W."/>
            <person name="Haglund K."/>
            <person name="Holmes A."/>
            <person name="Harkins R."/>
            <person name="Kim K."/>
            <person name="Kruchowski S.S."/>
            <person name="Strong C.M."/>
            <person name="Grewal N."/>
            <person name="Goyea E."/>
            <person name="Hou S."/>
            <person name="Levy A."/>
            <person name="Martinka S."/>
            <person name="Mead K."/>
            <person name="McLellan M.D."/>
            <person name="Meyer R."/>
            <person name="Randall-Maher J."/>
            <person name="Tomlinson C."/>
            <person name="Dauphin-Kohlberg S."/>
            <person name="Kozlowicz-Reilly A."/>
            <person name="Shah N."/>
            <person name="Swearengen-Shahid S."/>
            <person name="Snider J."/>
            <person name="Strong J.T."/>
            <person name="Thompson J."/>
            <person name="Yoakum M."/>
            <person name="Leonard S."/>
            <person name="Pearman C."/>
            <person name="Trani L."/>
            <person name="Radionenko M."/>
            <person name="Waligorski J.E."/>
            <person name="Wang C."/>
            <person name="Rock S.M."/>
            <person name="Tin-Wollam A.M."/>
            <person name="Maupin R."/>
            <person name="Latreille P."/>
            <person name="Wendl M.C."/>
            <person name="Yang S.P."/>
            <person name="Pohl C."/>
            <person name="Wallis J.W."/>
            <person name="Spieth J."/>
            <person name="Bieri T.A."/>
            <person name="Berkowicz N."/>
            <person name="Nelson J.O."/>
            <person name="Osborne J."/>
            <person name="Ding L."/>
            <person name="Meyer R."/>
            <person name="Sabo A."/>
            <person name="Shotland Y."/>
            <person name="Sinha P."/>
            <person name="Wohldmann P.E."/>
            <person name="Cook L.L."/>
            <person name="Hickenbotham M.T."/>
            <person name="Eldred J."/>
            <person name="Williams D."/>
            <person name="Jones T.A."/>
            <person name="She X."/>
            <person name="Ciccarelli F.D."/>
            <person name="Izaurralde E."/>
            <person name="Taylor J."/>
            <person name="Schmutz J."/>
            <person name="Myers R.M."/>
            <person name="Cox D.R."/>
            <person name="Huang X."/>
            <person name="McPherson J.D."/>
            <person name="Mardis E.R."/>
            <person name="Clifton S.W."/>
            <person name="Warren W.C."/>
            <person name="Chinwalla A.T."/>
            <person name="Eddy S.R."/>
            <person name="Marra M.A."/>
            <person name="Ovcharenko I."/>
            <person name="Furey T.S."/>
            <person name="Miller W."/>
            <person name="Eichler E.E."/>
            <person name="Bork P."/>
            <person name="Suyama M."/>
            <person name="Torrents D."/>
            <person name="Waterston R.H."/>
            <person name="Wilson R.K."/>
        </authorList>
    </citation>
    <scope>NUCLEOTIDE SEQUENCE [LARGE SCALE GENOMIC DNA]</scope>
</reference>
<dbReference type="ExpressionAtlas" id="D6RIU9">
    <property type="expression patterns" value="baseline and differential"/>
</dbReference>
<reference evidence="1 2" key="1">
    <citation type="journal article" date="2001" name="Nature">
        <title>Initial sequencing and analysis of the human genome.</title>
        <authorList>
            <consortium name="International Human Genome Sequencing Consortium"/>
            <person name="Lander E.S."/>
            <person name="Linton L.M."/>
            <person name="Birren B."/>
            <person name="Nusbaum C."/>
            <person name="Zody M.C."/>
            <person name="Baldwin J."/>
            <person name="Devon K."/>
            <person name="Dewar K."/>
            <person name="Doyle M."/>
            <person name="FitzHugh W."/>
            <person name="Funke R."/>
            <person name="Gage D."/>
            <person name="Harris K."/>
            <person name="Heaford A."/>
            <person name="Howland J."/>
            <person name="Kann L."/>
            <person name="Lehoczky J."/>
            <person name="LeVine R."/>
            <person name="McEwan P."/>
            <person name="McKernan K."/>
            <person name="Meldrim J."/>
            <person name="Mesirov J.P."/>
            <person name="Miranda C."/>
            <person name="Morris W."/>
            <person name="Naylor J."/>
            <person name="Raymond C."/>
            <person name="Rosetti M."/>
            <person name="Santos R."/>
            <person name="Sheridan A."/>
            <person name="Sougnez C."/>
            <person name="Stange-Thomann N."/>
            <person name="Stojanovic N."/>
            <person name="Subramanian A."/>
            <person name="Wyman D."/>
            <person name="Rogers J."/>
            <person name="Sulston J."/>
            <person name="Ainscough R."/>
            <person name="Beck S."/>
            <person name="Bentley D."/>
            <person name="Burton J."/>
            <person name="Clee C."/>
            <person name="Carter N."/>
            <person name="Coulson A."/>
            <person name="Deadman R."/>
            <person name="Deloukas P."/>
            <person name="Dunham A."/>
            <person name="Dunham I."/>
            <person name="Durbin R."/>
            <person name="French L."/>
            <person name="Grafham D."/>
            <person name="Gregory S."/>
            <person name="Hubbard T."/>
            <person name="Humphray S."/>
            <person name="Hunt A."/>
            <person name="Jones M."/>
            <person name="Lloyd C."/>
            <person name="McMurray A."/>
            <person name="Matthews L."/>
            <person name="Mercer S."/>
            <person name="Milne S."/>
            <person name="Mullikin J.C."/>
            <person name="Mungall A."/>
            <person name="Plumb R."/>
            <person name="Ross M."/>
            <person name="Shownkeen R."/>
            <person name="Sims S."/>
            <person name="Waterston R.H."/>
            <person name="Wilson R.K."/>
            <person name="Hillier L.W."/>
            <person name="McPherson J.D."/>
            <person name="Marra M.A."/>
            <person name="Mardis E.R."/>
            <person name="Fulton L.A."/>
            <person name="Chinwalla A.T."/>
            <person name="Pepin K.H."/>
            <person name="Gish W.R."/>
            <person name="Chissoe S.L."/>
            <person name="Wendl M.C."/>
            <person name="Delehaunty K.D."/>
            <person name="Miner T.L."/>
            <person name="Delehaunty A."/>
            <person name="Kramer J.B."/>
            <person name="Cook L.L."/>
            <person name="Fulton R.S."/>
            <person name="Johnson D.L."/>
            <person name="Minx P.J."/>
            <person name="Clifton S.W."/>
            <person name="Hawkins T."/>
            <person name="Branscomb E."/>
            <person name="Predki P."/>
            <person name="Richardson P."/>
            <person name="Wenning S."/>
            <person name="Slezak T."/>
            <person name="Doggett N."/>
            <person name="Cheng J.F."/>
            <person name="Olsen A."/>
            <person name="Lucas S."/>
            <person name="Elkin C."/>
            <person name="Uberbacher E."/>
            <person name="Frazier M."/>
            <person name="Gibbs R.A."/>
            <person name="Muzny D.M."/>
            <person name="Scherer S.E."/>
            <person name="Bouck J.B."/>
            <person name="Sodergren E.J."/>
            <person name="Worley K.C."/>
            <person name="Rives C.M."/>
            <person name="Gorrell J.H."/>
            <person name="Metzker M.L."/>
            <person name="Naylor S.L."/>
            <person name="Kucherlapati R.S."/>
            <person name="Nelson D.L."/>
            <person name="Weinstock G.M."/>
            <person name="Sakaki Y."/>
            <person name="Fujiyama A."/>
            <person name="Hattori M."/>
            <person name="Yada T."/>
            <person name="Toyoda A."/>
            <person name="Itoh T."/>
            <person name="Kawagoe C."/>
            <person name="Watanabe H."/>
            <person name="Totoki Y."/>
            <person name="Taylor T."/>
            <person name="Weissenbach J."/>
            <person name="Heilig R."/>
            <person name="Saurin W."/>
            <person name="Artiguenave F."/>
            <person name="Brottier P."/>
            <person name="Bruls T."/>
            <person name="Pelletier E."/>
            <person name="Robert C."/>
            <person name="Wincker P."/>
            <person name="Smith D.R."/>
            <person name="Doucette-Stamm L."/>
            <person name="Rubenfield M."/>
            <person name="Weinstock K."/>
            <person name="Lee H.M."/>
            <person name="Dubois J."/>
            <person name="Rosenthal A."/>
            <person name="Platzer M."/>
            <person name="Nyakatura G."/>
            <person name="Taudien S."/>
            <person name="Rump A."/>
            <person name="Yang H."/>
            <person name="Yu J."/>
            <person name="Wang J."/>
            <person name="Huang G."/>
            <person name="Gu J."/>
            <person name="Hood L."/>
            <person name="Rowen L."/>
            <person name="Madan A."/>
            <person name="Qin S."/>
            <person name="Davis R.W."/>
            <person name="Federspiel N.A."/>
            <person name="Abola A.P."/>
            <person name="Proctor M.J."/>
            <person name="Myers R.M."/>
            <person name="Schmutz J."/>
            <person name="Dickson M."/>
            <person name="Grimwood J."/>
            <person name="Cox D.R."/>
            <person name="Olson M.V."/>
            <person name="Kaul R."/>
            <person name="Raymond C."/>
            <person name="Shimizu N."/>
            <person name="Kawasaki K."/>
            <person name="Minoshima S."/>
            <person name="Evans G.A."/>
            <person name="Athanasiou M."/>
            <person name="Schultz R."/>
            <person name="Roe B.A."/>
            <person name="Chen F."/>
            <person name="Pan H."/>
            <person name="Ramser J."/>
            <person name="Lehrach H."/>
            <person name="Reinhardt R."/>
            <person name="McCombie W.R."/>
            <person name="de la Bastide M."/>
            <person name="Dedhia N."/>
            <person name="Blocker H."/>
            <person name="Hornischer K."/>
            <person name="Nordsiek G."/>
            <person name="Agarwala R."/>
            <person name="Aravind L."/>
            <person name="Bailey J.A."/>
            <person name="Bateman A."/>
            <person name="Batzoglou S."/>
            <person name="Birney E."/>
            <person name="Bork P."/>
            <person name="Brown D.G."/>
            <person name="Burge C.B."/>
            <person name="Cerutti L."/>
            <person name="Chen H.C."/>
            <person name="Church D."/>
            <person name="Clamp M."/>
            <person name="Copley R.R."/>
            <person name="Doerks T."/>
            <person name="Eddy S.R."/>
            <person name="Eichler E.E."/>
            <person name="Furey T.S."/>
            <person name="Galagan J."/>
            <person name="Gilbert J.G."/>
            <person name="Harmon C."/>
            <person name="Hayashizaki Y."/>
            <person name="Haussler D."/>
            <person name="Hermjakob H."/>
            <person name="Hokamp K."/>
            <person name="Jang W."/>
            <person name="Johnson L.S."/>
            <person name="Jones T.A."/>
            <person name="Kasif S."/>
            <person name="Kaspryzk A."/>
            <person name="Kennedy S."/>
            <person name="Kent W.J."/>
            <person name="Kitts P."/>
            <person name="Koonin E.V."/>
            <person name="Korf I."/>
            <person name="Kulp D."/>
            <person name="Lancet D."/>
            <person name="Lowe T.M."/>
            <person name="McLysaght A."/>
            <person name="Mikkelsen T."/>
            <person name="Moran J.V."/>
            <person name="Mulder N."/>
            <person name="Pollara V.J."/>
            <person name="Ponting C.P."/>
            <person name="Schuler G."/>
            <person name="Schultz J."/>
            <person name="Slater G."/>
            <person name="Smit A.F."/>
            <person name="Stupka E."/>
            <person name="Szustakowski J."/>
            <person name="Thierry-Mieg D."/>
            <person name="Thierry-Mieg J."/>
            <person name="Wagner L."/>
            <person name="Wallis J."/>
            <person name="Wheeler R."/>
            <person name="Williams A."/>
            <person name="Wolf Y.I."/>
            <person name="Wolfe K.H."/>
            <person name="Yang S.P."/>
            <person name="Yeh R.F."/>
            <person name="Collins F."/>
            <person name="Guyer M.S."/>
            <person name="Peterson J."/>
            <person name="Felsenfeld A."/>
            <person name="Wetterstrand K.A."/>
            <person name="Patrinos A."/>
            <person name="Morgan M.J."/>
            <person name="de Jong P."/>
            <person name="Catanese J.J."/>
            <person name="Osoegawa K."/>
            <person name="Shizuya H."/>
            <person name="Choi S."/>
            <person name="Chen Y.J."/>
        </authorList>
    </citation>
    <scope>NUCLEOTIDE SEQUENCE [LARGE SCALE GENOMIC DNA]</scope>
</reference>
<keyword evidence="2" id="KW-1185">Reference proteome</keyword>
<sequence length="14" mass="1631">MKMLLLLHCLGVFL</sequence>
<dbReference type="OMA" id="TSHMCPD"/>
<dbReference type="Proteomes" id="UP000005640">
    <property type="component" value="Chromosome 4"/>
</dbReference>
<dbReference type="OrthoDB" id="5951731at2759"/>
<dbReference type="EMBL" id="AC105914">
    <property type="status" value="NOT_ANNOTATED_CDS"/>
    <property type="molecule type" value="Genomic_DNA"/>
</dbReference>
<dbReference type="EMBL" id="AC093868">
    <property type="status" value="NOT_ANNOTATED_CDS"/>
    <property type="molecule type" value="Genomic_DNA"/>
</dbReference>
<dbReference type="UCSC" id="uc063bcb.1">
    <property type="organism name" value="human"/>
</dbReference>
<accession>D6RIU9</accession>
<dbReference type="VEuPathDB" id="HostDB:ENSG00000168594"/>
<dbReference type="HGNC" id="HGNC:207">
    <property type="gene designation" value="ADAM29"/>
</dbReference>
<dbReference type="Antibodypedia" id="2608">
    <property type="antibodies" value="89 antibodies from 27 providers"/>
</dbReference>
<feature type="non-terminal residue" evidence="1">
    <location>
        <position position="14"/>
    </location>
</feature>
<dbReference type="HOGENOM" id="CLU_3435747_0_0_1"/>
<organism evidence="1 2">
    <name type="scientific">Homo sapiens</name>
    <name type="common">Human</name>
    <dbReference type="NCBI Taxonomy" id="9606"/>
    <lineage>
        <taxon>Eukaryota</taxon>
        <taxon>Metazoa</taxon>
        <taxon>Chordata</taxon>
        <taxon>Craniata</taxon>
        <taxon>Vertebrata</taxon>
        <taxon>Euteleostomi</taxon>
        <taxon>Mammalia</taxon>
        <taxon>Eutheria</taxon>
        <taxon>Euarchontoglires</taxon>
        <taxon>Primates</taxon>
        <taxon>Haplorrhini</taxon>
        <taxon>Catarrhini</taxon>
        <taxon>Hominidae</taxon>
        <taxon>Homo</taxon>
    </lineage>
</organism>
<dbReference type="Bgee" id="ENSG00000168594">
    <property type="expression patterns" value="Expressed in sperm and 80 other cell types or tissues"/>
</dbReference>
<reference evidence="1 2" key="2">
    <citation type="journal article" date="2004" name="Nature">
        <title>Finishing the euchromatic sequence of the human genome.</title>
        <authorList>
            <consortium name="International Human Genome Sequencing Consortium"/>
        </authorList>
    </citation>
    <scope>NUCLEOTIDE SEQUENCE [LARGE SCALE GENOMIC DNA]</scope>
</reference>
<reference evidence="1" key="4">
    <citation type="submission" date="2025-08" db="UniProtKB">
        <authorList>
            <consortium name="Ensembl"/>
        </authorList>
    </citation>
    <scope>IDENTIFICATION</scope>
</reference>